<sequence length="268" mass="27070">TTVTIALLDAAKFPQPTGAEFFTAALENTGGDIEIVTCTDNNVGTGVLTVVRAQEATVEADFLLAVSRIECRSTGGVMASFLQAAEAIFTADADLGGNSLINGEVVGVPLRGATGDTSNQLVVPSGGARPTIGGIDILIATDALIPPNIIGMWSGLIVDIPTDWALCDGGFGTPDLSAQFIVSYADGDPDFGTVGNQGGNPTATDDAGAHAHGGTVDDKLLLESDIPTLTLATHSAVSDNGSDNHNQTNRAAAGASNSSLTDSTNAVE</sequence>
<feature type="region of interest" description="Disordered" evidence="1">
    <location>
        <begin position="192"/>
        <end position="211"/>
    </location>
</feature>
<comment type="caution">
    <text evidence="2">The sequence shown here is derived from an EMBL/GenBank/DDBJ whole genome shotgun (WGS) entry which is preliminary data.</text>
</comment>
<feature type="compositionally biased region" description="Low complexity" evidence="1">
    <location>
        <begin position="202"/>
        <end position="211"/>
    </location>
</feature>
<gene>
    <name evidence="2" type="ORF">S01H1_39472</name>
</gene>
<evidence type="ECO:0000256" key="1">
    <source>
        <dbReference type="SAM" id="MobiDB-lite"/>
    </source>
</evidence>
<feature type="non-terminal residue" evidence="2">
    <location>
        <position position="1"/>
    </location>
</feature>
<dbReference type="SUPFAM" id="SSF88874">
    <property type="entry name" value="Receptor-binding domain of short tail fibre protein gp12"/>
    <property type="match status" value="1"/>
</dbReference>
<evidence type="ECO:0000313" key="2">
    <source>
        <dbReference type="EMBL" id="GAG12876.1"/>
    </source>
</evidence>
<dbReference type="AlphaFoldDB" id="X0WJL3"/>
<protein>
    <recommendedName>
        <fullName evidence="3">Phage tail collar domain-containing protein</fullName>
    </recommendedName>
</protein>
<feature type="region of interest" description="Disordered" evidence="1">
    <location>
        <begin position="236"/>
        <end position="268"/>
    </location>
</feature>
<feature type="non-terminal residue" evidence="2">
    <location>
        <position position="268"/>
    </location>
</feature>
<organism evidence="2">
    <name type="scientific">marine sediment metagenome</name>
    <dbReference type="NCBI Taxonomy" id="412755"/>
    <lineage>
        <taxon>unclassified sequences</taxon>
        <taxon>metagenomes</taxon>
        <taxon>ecological metagenomes</taxon>
    </lineage>
</organism>
<reference evidence="2" key="1">
    <citation type="journal article" date="2014" name="Front. Microbiol.">
        <title>High frequency of phylogenetically diverse reductive dehalogenase-homologous genes in deep subseafloor sedimentary metagenomes.</title>
        <authorList>
            <person name="Kawai M."/>
            <person name="Futagami T."/>
            <person name="Toyoda A."/>
            <person name="Takaki Y."/>
            <person name="Nishi S."/>
            <person name="Hori S."/>
            <person name="Arai W."/>
            <person name="Tsubouchi T."/>
            <person name="Morono Y."/>
            <person name="Uchiyama I."/>
            <person name="Ito T."/>
            <person name="Fujiyama A."/>
            <person name="Inagaki F."/>
            <person name="Takami H."/>
        </authorList>
    </citation>
    <scope>NUCLEOTIDE SEQUENCE</scope>
    <source>
        <strain evidence="2">Expedition CK06-06</strain>
    </source>
</reference>
<proteinExistence type="predicted"/>
<name>X0WJL3_9ZZZZ</name>
<dbReference type="CDD" id="cd22641">
    <property type="entry name" value="C24-like"/>
    <property type="match status" value="1"/>
</dbReference>
<dbReference type="EMBL" id="BARS01024911">
    <property type="protein sequence ID" value="GAG12876.1"/>
    <property type="molecule type" value="Genomic_DNA"/>
</dbReference>
<accession>X0WJL3</accession>
<evidence type="ECO:0008006" key="3">
    <source>
        <dbReference type="Google" id="ProtNLM"/>
    </source>
</evidence>